<dbReference type="EMBL" id="JADFTS010000003">
    <property type="protein sequence ID" value="KAF9617727.1"/>
    <property type="molecule type" value="Genomic_DNA"/>
</dbReference>
<dbReference type="InterPro" id="IPR040256">
    <property type="entry name" value="At4g02000-like"/>
</dbReference>
<accession>A0A835IJQ8</accession>
<dbReference type="PANTHER" id="PTHR31286">
    <property type="entry name" value="GLYCINE-RICH CELL WALL STRUCTURAL PROTEIN 1.8-LIKE"/>
    <property type="match status" value="1"/>
</dbReference>
<organism evidence="1 2">
    <name type="scientific">Coptis chinensis</name>
    <dbReference type="NCBI Taxonomy" id="261450"/>
    <lineage>
        <taxon>Eukaryota</taxon>
        <taxon>Viridiplantae</taxon>
        <taxon>Streptophyta</taxon>
        <taxon>Embryophyta</taxon>
        <taxon>Tracheophyta</taxon>
        <taxon>Spermatophyta</taxon>
        <taxon>Magnoliopsida</taxon>
        <taxon>Ranunculales</taxon>
        <taxon>Ranunculaceae</taxon>
        <taxon>Coptidoideae</taxon>
        <taxon>Coptis</taxon>
    </lineage>
</organism>
<proteinExistence type="predicted"/>
<evidence type="ECO:0008006" key="3">
    <source>
        <dbReference type="Google" id="ProtNLM"/>
    </source>
</evidence>
<dbReference type="PANTHER" id="PTHR31286:SF60">
    <property type="entry name" value="PROTEIN, PUTATIVE-RELATED"/>
    <property type="match status" value="1"/>
</dbReference>
<reference evidence="1 2" key="1">
    <citation type="submission" date="2020-10" db="EMBL/GenBank/DDBJ databases">
        <title>The Coptis chinensis genome and diversification of protoberbering-type alkaloids.</title>
        <authorList>
            <person name="Wang B."/>
            <person name="Shu S."/>
            <person name="Song C."/>
            <person name="Liu Y."/>
        </authorList>
    </citation>
    <scope>NUCLEOTIDE SEQUENCE [LARGE SCALE GENOMIC DNA]</scope>
    <source>
        <strain evidence="1">HL-2020</strain>
        <tissue evidence="1">Leaf</tissue>
    </source>
</reference>
<evidence type="ECO:0000313" key="2">
    <source>
        <dbReference type="Proteomes" id="UP000631114"/>
    </source>
</evidence>
<evidence type="ECO:0000313" key="1">
    <source>
        <dbReference type="EMBL" id="KAF9617727.1"/>
    </source>
</evidence>
<protein>
    <recommendedName>
        <fullName evidence="3">DUF4283 domain-containing protein</fullName>
    </recommendedName>
</protein>
<comment type="caution">
    <text evidence="1">The sequence shown here is derived from an EMBL/GenBank/DDBJ whole genome shotgun (WGS) entry which is preliminary data.</text>
</comment>
<dbReference type="OrthoDB" id="1751950at2759"/>
<sequence length="138" mass="16216">MVWVKFPKLKQQYWDYEILMSMGRCVEYPIAIDKPTAEGEYGFCASVLVDLDLSKHIPNQILVEVPNGVDFMQEIELSKLPKFYVHCKSLGHLMSECKSLQKEMRTEKDPNLIRRRGLKIKTTLKLHMEEKEVQKQEE</sequence>
<gene>
    <name evidence="1" type="ORF">IFM89_038227</name>
</gene>
<dbReference type="AlphaFoldDB" id="A0A835IJQ8"/>
<keyword evidence="2" id="KW-1185">Reference proteome</keyword>
<name>A0A835IJQ8_9MAGN</name>
<dbReference type="Proteomes" id="UP000631114">
    <property type="component" value="Unassembled WGS sequence"/>
</dbReference>